<gene>
    <name evidence="2" type="ORF">EPD65_07165</name>
</gene>
<dbReference type="EMBL" id="SJZJ01000009">
    <property type="protein sequence ID" value="TCJ28940.1"/>
    <property type="molecule type" value="Genomic_DNA"/>
</dbReference>
<dbReference type="RefSeq" id="WP_131582635.1">
    <property type="nucleotide sequence ID" value="NZ_SJZJ01000009.1"/>
</dbReference>
<dbReference type="AlphaFoldDB" id="A0A4R1CD65"/>
<evidence type="ECO:0000313" key="3">
    <source>
        <dbReference type="Proteomes" id="UP000295453"/>
    </source>
</evidence>
<dbReference type="Proteomes" id="UP000295453">
    <property type="component" value="Unassembled WGS sequence"/>
</dbReference>
<feature type="compositionally biased region" description="Polar residues" evidence="1">
    <location>
        <begin position="190"/>
        <end position="199"/>
    </location>
</feature>
<accession>A0A4R1CD65</accession>
<feature type="compositionally biased region" description="Low complexity" evidence="1">
    <location>
        <begin position="124"/>
        <end position="172"/>
    </location>
</feature>
<feature type="region of interest" description="Disordered" evidence="1">
    <location>
        <begin position="292"/>
        <end position="332"/>
    </location>
</feature>
<keyword evidence="3" id="KW-1185">Reference proteome</keyword>
<feature type="region of interest" description="Disordered" evidence="1">
    <location>
        <begin position="124"/>
        <end position="255"/>
    </location>
</feature>
<protein>
    <submittedName>
        <fullName evidence="2">Uncharacterized protein</fullName>
    </submittedName>
</protein>
<evidence type="ECO:0000256" key="1">
    <source>
        <dbReference type="SAM" id="MobiDB-lite"/>
    </source>
</evidence>
<organism evidence="2 3">
    <name type="scientific">Nocardioides jejuensis</name>
    <dbReference type="NCBI Taxonomy" id="2502782"/>
    <lineage>
        <taxon>Bacteria</taxon>
        <taxon>Bacillati</taxon>
        <taxon>Actinomycetota</taxon>
        <taxon>Actinomycetes</taxon>
        <taxon>Propionibacteriales</taxon>
        <taxon>Nocardioidaceae</taxon>
        <taxon>Nocardioides</taxon>
    </lineage>
</organism>
<reference evidence="2 3" key="1">
    <citation type="submission" date="2019-03" db="EMBL/GenBank/DDBJ databases">
        <authorList>
            <person name="Kim M.K.M."/>
        </authorList>
    </citation>
    <scope>NUCLEOTIDE SEQUENCE [LARGE SCALE GENOMIC DNA]</scope>
    <source>
        <strain evidence="2 3">18JY15-6</strain>
    </source>
</reference>
<proteinExistence type="predicted"/>
<sequence length="361" mass="35655">MSARGGRSVLRAAAAVEAAALRSLALGATVPLSVFDNPLSRLLGDALDLSALDRLVGGSPDAHPVRRSGGRQAAAGSPLPGAGTAAHHGGIGAAAAGAVAGAGSATPRGIGAVAAASARALQPAAGVGSSVAAARTRTASTRNAARSTAAATRASSTASAARATGSRATAAAQGGGTARPADGLDPTRVSAPTSTNALRQATRPGRRAGAEPDVPQAPAMRSHVPSGRAPERANDPGVASGSSRQANAGGITRSVDRTAIAPDGVSAAYPDLARAANTTQRDFSGGGLAELVARWQDGEGPGAPDAPEGGSIGGSPVWTPLSSTTFDHERPLRLDDEDRIEVALEQILRREVERHGLEGGR</sequence>
<name>A0A4R1CD65_9ACTN</name>
<feature type="region of interest" description="Disordered" evidence="1">
    <location>
        <begin position="58"/>
        <end position="86"/>
    </location>
</feature>
<evidence type="ECO:0000313" key="2">
    <source>
        <dbReference type="EMBL" id="TCJ28940.1"/>
    </source>
</evidence>
<comment type="caution">
    <text evidence="2">The sequence shown here is derived from an EMBL/GenBank/DDBJ whole genome shotgun (WGS) entry which is preliminary data.</text>
</comment>